<dbReference type="Proteomes" id="UP000247555">
    <property type="component" value="Unassembled WGS sequence"/>
</dbReference>
<evidence type="ECO:0000313" key="2">
    <source>
        <dbReference type="Proteomes" id="UP000247555"/>
    </source>
</evidence>
<name>A0A318KN76_9NEIS</name>
<dbReference type="SUPFAM" id="SSF101386">
    <property type="entry name" value="all-alpha NTP pyrophosphatases"/>
    <property type="match status" value="1"/>
</dbReference>
<dbReference type="OrthoDB" id="9791898at2"/>
<dbReference type="EMBL" id="QJKI01000008">
    <property type="protein sequence ID" value="PXX79221.1"/>
    <property type="molecule type" value="Genomic_DNA"/>
</dbReference>
<dbReference type="AlphaFoldDB" id="A0A318KN76"/>
<dbReference type="PIRSF" id="PIRSF029826">
    <property type="entry name" value="UCP029826_pph"/>
    <property type="match status" value="1"/>
</dbReference>
<organism evidence="1 2">
    <name type="scientific">Rivihabitans pingtungensis</name>
    <dbReference type="NCBI Taxonomy" id="1054498"/>
    <lineage>
        <taxon>Bacteria</taxon>
        <taxon>Pseudomonadati</taxon>
        <taxon>Pseudomonadota</taxon>
        <taxon>Betaproteobacteria</taxon>
        <taxon>Neisseriales</taxon>
        <taxon>Aquaspirillaceae</taxon>
        <taxon>Rivihabitans</taxon>
    </lineage>
</organism>
<dbReference type="GO" id="GO:0009143">
    <property type="term" value="P:nucleoside triphosphate catabolic process"/>
    <property type="evidence" value="ECO:0007669"/>
    <property type="project" value="InterPro"/>
</dbReference>
<reference evidence="1 2" key="1">
    <citation type="submission" date="2018-05" db="EMBL/GenBank/DDBJ databases">
        <title>Genomic Encyclopedia of Type Strains, Phase IV (KMG-IV): sequencing the most valuable type-strain genomes for metagenomic binning, comparative biology and taxonomic classification.</title>
        <authorList>
            <person name="Goeker M."/>
        </authorList>
    </citation>
    <scope>NUCLEOTIDE SEQUENCE [LARGE SCALE GENOMIC DNA]</scope>
    <source>
        <strain evidence="1 2">DSM 29661</strain>
    </source>
</reference>
<sequence length="112" mass="12412">MPTPPLDLSPLQAQLRAFAQVRNWQPHHTPRNLLLALVGEVGELAEILQWRSDAELAALAQDNPAEWEHLGEELADVQIYLARLADVLGVDMAAAVADKLDKNARKYPEPQS</sequence>
<dbReference type="PANTHER" id="PTHR14552">
    <property type="match status" value="1"/>
</dbReference>
<protein>
    <submittedName>
        <fullName evidence="1">NTP pyrophosphatase (Non-canonical NTP hydrolase)</fullName>
    </submittedName>
</protein>
<accession>A0A318KN76</accession>
<evidence type="ECO:0000313" key="1">
    <source>
        <dbReference type="EMBL" id="PXX79221.1"/>
    </source>
</evidence>
<comment type="caution">
    <text evidence="1">The sequence shown here is derived from an EMBL/GenBank/DDBJ whole genome shotgun (WGS) entry which is preliminary data.</text>
</comment>
<dbReference type="RefSeq" id="WP_110390669.1">
    <property type="nucleotide sequence ID" value="NZ_QJKI01000008.1"/>
</dbReference>
<dbReference type="CDD" id="cd11537">
    <property type="entry name" value="NTP-PPase_RS21-C6_like"/>
    <property type="match status" value="1"/>
</dbReference>
<dbReference type="PANTHER" id="PTHR14552:SF21">
    <property type="entry name" value="DCTP PYROPHOSPHATASE 1"/>
    <property type="match status" value="1"/>
</dbReference>
<dbReference type="InterPro" id="IPR025984">
    <property type="entry name" value="DCTPP"/>
</dbReference>
<dbReference type="Gene3D" id="1.10.287.1080">
    <property type="entry name" value="MazG-like"/>
    <property type="match status" value="1"/>
</dbReference>
<dbReference type="Pfam" id="PF12643">
    <property type="entry name" value="MazG-like"/>
    <property type="match status" value="1"/>
</dbReference>
<keyword evidence="2" id="KW-1185">Reference proteome</keyword>
<dbReference type="GO" id="GO:0047429">
    <property type="term" value="F:nucleoside triphosphate diphosphatase activity"/>
    <property type="evidence" value="ECO:0007669"/>
    <property type="project" value="InterPro"/>
</dbReference>
<keyword evidence="1" id="KW-0378">Hydrolase</keyword>
<gene>
    <name evidence="1" type="ORF">DFR34_108114</name>
</gene>
<proteinExistence type="predicted"/>